<dbReference type="GO" id="GO:0005886">
    <property type="term" value="C:plasma membrane"/>
    <property type="evidence" value="ECO:0007669"/>
    <property type="project" value="TreeGrafter"/>
</dbReference>
<dbReference type="KEGG" id="ccos:Pan44_46000"/>
<feature type="transmembrane region" description="Helical" evidence="2">
    <location>
        <begin position="568"/>
        <end position="587"/>
    </location>
</feature>
<keyword evidence="2" id="KW-0812">Transmembrane</keyword>
<feature type="transmembrane region" description="Helical" evidence="2">
    <location>
        <begin position="507"/>
        <end position="533"/>
    </location>
</feature>
<dbReference type="SUPFAM" id="SSF82866">
    <property type="entry name" value="Multidrug efflux transporter AcrB transmembrane domain"/>
    <property type="match status" value="2"/>
</dbReference>
<dbReference type="PANTHER" id="PTHR32063:SF4">
    <property type="entry name" value="SLR6043 PROTEIN"/>
    <property type="match status" value="1"/>
</dbReference>
<feature type="transmembrane region" description="Helical" evidence="2">
    <location>
        <begin position="1000"/>
        <end position="1022"/>
    </location>
</feature>
<dbReference type="Proteomes" id="UP000315700">
    <property type="component" value="Chromosome"/>
</dbReference>
<feature type="transmembrane region" description="Helical" evidence="2">
    <location>
        <begin position="899"/>
        <end position="919"/>
    </location>
</feature>
<evidence type="ECO:0000313" key="3">
    <source>
        <dbReference type="EMBL" id="QDT56544.1"/>
    </source>
</evidence>
<name>A0A517SK95_9PLAN</name>
<dbReference type="InterPro" id="IPR001036">
    <property type="entry name" value="Acrflvin-R"/>
</dbReference>
<gene>
    <name evidence="3" type="primary">czcA_3</name>
    <name evidence="3" type="ORF">Pan44_46000</name>
</gene>
<dbReference type="SUPFAM" id="SSF82693">
    <property type="entry name" value="Multidrug efflux transporter AcrB pore domain, PN1, PN2, PC1 and PC2 subdomains"/>
    <property type="match status" value="3"/>
</dbReference>
<keyword evidence="2" id="KW-0472">Membrane</keyword>
<keyword evidence="4" id="KW-1185">Reference proteome</keyword>
<feature type="transmembrane region" description="Helical" evidence="2">
    <location>
        <begin position="1028"/>
        <end position="1058"/>
    </location>
</feature>
<dbReference type="InterPro" id="IPR027463">
    <property type="entry name" value="AcrB_DN_DC_subdom"/>
</dbReference>
<dbReference type="PRINTS" id="PR00702">
    <property type="entry name" value="ACRIFLAVINRP"/>
</dbReference>
<sequence>MLNAVIRFALHQRMLVIALALFLTGYGTYVALNTPIDVFPDLNRPRVVVMTEAPGMAPEEVEALITFPIETTLNGANGVEAVRSSSGVGISIIYVEFGFGTDIYNDRQIVTERLQLVQDRLPDGVRPQLSPISSVMGQILMLGMWSDGDRTNALELRTLADWAVRQRLLTIPGVAQVFTMGGGRKQFQVLVDPDAMLRFGVNLEEVKKAVVESNENATGGYLDQQGPNELLVRAIGRIQSLDDLRQVVVTIREGRPVSLAEVADVVEGPQVKRGDSSAYTRSDITSDDPLAKASMESASGGALPSTGEQPSWSGGPAVVLTINKQPGADTRLVTDHVEKAILELLPSLPKDIRIVPLYSQKSFIDRAIENVIEALRDGVILVVIILILFLMNIRTTFITLTAIPLSLVITALVFAATGMSINTMTLGGLAVALGELVDDAIVDVENIFRRLNENRHATHPKSPLLVVFQASTEIRNSIVFSTMIVCLVFIPLFALSGMEGRLFTPLAVAYIVSILASLLVSLTVTPVLSYWLLGSGKTGGHGGDGFVLRFLKRIAELVIRFSLAWPRLNLTVVLIAVAISGVFVANLERDFLPPFNEGTVQLNVLMPPGTSLAVSNAIAQTVDRRLLSVPDVIRVGRRTGRAELDEHAEGVNTSEFFIDLDPDSHRSREEQINEIREAVADIPGIVSAVEQPISHLISHMLSGVKAQIGIKIYGDDLDLLRRKGEEMETVLKAIPGVKDVILEPQVLIPQLRIELRRDKLLLNGLSAKYVNEFIQTALNGEVVSEVLDGQRTFDLLVRFKNQYREDLEGLRRLTIDTPEGRKIPLEAVANIYESGGPNTINRENVRRRIVLQCNVADRGVVDVVKDIQTRVAGITASLPSGYFVEYGGQFQSQQAASRILGALFVVAMIGVFLVLFTMFRSTNLSLQVMAALPMAFIGSVFALVLTGQTLTIASIVGFISLAGIASRNGILLLNHYLHLVKYEGEGWTHHMIIRAGLERLAPVLMTALTAGIGLVPLVLASGEPGKEILYPVATVILGGVVSSTLLDFFVHPALFWLFGLKAAQRVISEAEQEVVLIEPREEEALHSGQAAGNSAESTPAADPGH</sequence>
<feature type="transmembrane region" description="Helical" evidence="2">
    <location>
        <begin position="400"/>
        <end position="421"/>
    </location>
</feature>
<dbReference type="PANTHER" id="PTHR32063">
    <property type="match status" value="1"/>
</dbReference>
<feature type="region of interest" description="Disordered" evidence="1">
    <location>
        <begin position="1083"/>
        <end position="1105"/>
    </location>
</feature>
<feature type="region of interest" description="Disordered" evidence="1">
    <location>
        <begin position="272"/>
        <end position="312"/>
    </location>
</feature>
<keyword evidence="2" id="KW-1133">Transmembrane helix</keyword>
<feature type="transmembrane region" description="Helical" evidence="2">
    <location>
        <begin position="474"/>
        <end position="495"/>
    </location>
</feature>
<dbReference type="Gene3D" id="1.20.1640.10">
    <property type="entry name" value="Multidrug efflux transporter AcrB transmembrane domain"/>
    <property type="match status" value="2"/>
</dbReference>
<dbReference type="SUPFAM" id="SSF82714">
    <property type="entry name" value="Multidrug efflux transporter AcrB TolC docking domain, DN and DC subdomains"/>
    <property type="match status" value="2"/>
</dbReference>
<dbReference type="Pfam" id="PF00873">
    <property type="entry name" value="ACR_tran"/>
    <property type="match status" value="2"/>
</dbReference>
<dbReference type="Gene3D" id="3.30.70.1320">
    <property type="entry name" value="Multidrug efflux transporter AcrB pore domain like"/>
    <property type="match status" value="1"/>
</dbReference>
<dbReference type="Gene3D" id="3.30.70.1440">
    <property type="entry name" value="Multidrug efflux transporter AcrB pore domain"/>
    <property type="match status" value="1"/>
</dbReference>
<dbReference type="OrthoDB" id="219750at2"/>
<reference evidence="3 4" key="1">
    <citation type="submission" date="2019-02" db="EMBL/GenBank/DDBJ databases">
        <title>Deep-cultivation of Planctomycetes and their phenomic and genomic characterization uncovers novel biology.</title>
        <authorList>
            <person name="Wiegand S."/>
            <person name="Jogler M."/>
            <person name="Boedeker C."/>
            <person name="Pinto D."/>
            <person name="Vollmers J."/>
            <person name="Rivas-Marin E."/>
            <person name="Kohn T."/>
            <person name="Peeters S.H."/>
            <person name="Heuer A."/>
            <person name="Rast P."/>
            <person name="Oberbeckmann S."/>
            <person name="Bunk B."/>
            <person name="Jeske O."/>
            <person name="Meyerdierks A."/>
            <person name="Storesund J.E."/>
            <person name="Kallscheuer N."/>
            <person name="Luecker S."/>
            <person name="Lage O.M."/>
            <person name="Pohl T."/>
            <person name="Merkel B.J."/>
            <person name="Hornburger P."/>
            <person name="Mueller R.-W."/>
            <person name="Bruemmer F."/>
            <person name="Labrenz M."/>
            <person name="Spormann A.M."/>
            <person name="Op den Camp H."/>
            <person name="Overmann J."/>
            <person name="Amann R."/>
            <person name="Jetten M.S.M."/>
            <person name="Mascher T."/>
            <person name="Medema M.H."/>
            <person name="Devos D.P."/>
            <person name="Kaster A.-K."/>
            <person name="Ovreas L."/>
            <person name="Rohde M."/>
            <person name="Galperin M.Y."/>
            <person name="Jogler C."/>
        </authorList>
    </citation>
    <scope>NUCLEOTIDE SEQUENCE [LARGE SCALE GENOMIC DNA]</scope>
    <source>
        <strain evidence="3 4">Pan44</strain>
    </source>
</reference>
<accession>A0A517SK95</accession>
<proteinExistence type="predicted"/>
<feature type="transmembrane region" description="Helical" evidence="2">
    <location>
        <begin position="931"/>
        <end position="964"/>
    </location>
</feature>
<protein>
    <submittedName>
        <fullName evidence="3">Cobalt-zinc-cadmium resistance protein CzcA</fullName>
    </submittedName>
</protein>
<evidence type="ECO:0000256" key="2">
    <source>
        <dbReference type="SAM" id="Phobius"/>
    </source>
</evidence>
<evidence type="ECO:0000313" key="4">
    <source>
        <dbReference type="Proteomes" id="UP000315700"/>
    </source>
</evidence>
<dbReference type="GO" id="GO:0042910">
    <property type="term" value="F:xenobiotic transmembrane transporter activity"/>
    <property type="evidence" value="ECO:0007669"/>
    <property type="project" value="TreeGrafter"/>
</dbReference>
<dbReference type="AlphaFoldDB" id="A0A517SK95"/>
<organism evidence="3 4">
    <name type="scientific">Caulifigura coniformis</name>
    <dbReference type="NCBI Taxonomy" id="2527983"/>
    <lineage>
        <taxon>Bacteria</taxon>
        <taxon>Pseudomonadati</taxon>
        <taxon>Planctomycetota</taxon>
        <taxon>Planctomycetia</taxon>
        <taxon>Planctomycetales</taxon>
        <taxon>Planctomycetaceae</taxon>
        <taxon>Caulifigura</taxon>
    </lineage>
</organism>
<dbReference type="InParanoid" id="A0A517SK95"/>
<dbReference type="Gene3D" id="3.30.70.1430">
    <property type="entry name" value="Multidrug efflux transporter AcrB pore domain"/>
    <property type="match status" value="2"/>
</dbReference>
<dbReference type="Gene3D" id="3.30.2090.10">
    <property type="entry name" value="Multidrug efflux transporter AcrB TolC docking domain, DN and DC subdomains"/>
    <property type="match status" value="2"/>
</dbReference>
<dbReference type="RefSeq" id="WP_145034011.1">
    <property type="nucleotide sequence ID" value="NZ_CP036271.1"/>
</dbReference>
<evidence type="ECO:0000256" key="1">
    <source>
        <dbReference type="SAM" id="MobiDB-lite"/>
    </source>
</evidence>
<dbReference type="EMBL" id="CP036271">
    <property type="protein sequence ID" value="QDT56544.1"/>
    <property type="molecule type" value="Genomic_DNA"/>
</dbReference>